<dbReference type="InParanoid" id="A0A0D1CDE0"/>
<dbReference type="EMBL" id="CM003141">
    <property type="protein sequence ID" value="KIS71102.1"/>
    <property type="molecule type" value="Genomic_DNA"/>
</dbReference>
<dbReference type="GeneID" id="23562149"/>
<dbReference type="Pfam" id="PF05383">
    <property type="entry name" value="La"/>
    <property type="match status" value="1"/>
</dbReference>
<keyword evidence="1 2" id="KW-0694">RNA-binding</keyword>
<name>A0A0D1CDE0_MYCMD</name>
<dbReference type="SMART" id="SM00715">
    <property type="entry name" value="LA"/>
    <property type="match status" value="1"/>
</dbReference>
<feature type="compositionally biased region" description="Polar residues" evidence="3">
    <location>
        <begin position="639"/>
        <end position="652"/>
    </location>
</feature>
<dbReference type="OMA" id="QWVSILP"/>
<feature type="domain" description="HTH La-type RNA-binding" evidence="4">
    <location>
        <begin position="919"/>
        <end position="1008"/>
    </location>
</feature>
<feature type="compositionally biased region" description="Low complexity" evidence="3">
    <location>
        <begin position="152"/>
        <end position="162"/>
    </location>
</feature>
<feature type="compositionally biased region" description="Low complexity" evidence="3">
    <location>
        <begin position="305"/>
        <end position="321"/>
    </location>
</feature>
<feature type="compositionally biased region" description="Basic and acidic residues" evidence="3">
    <location>
        <begin position="564"/>
        <end position="573"/>
    </location>
</feature>
<sequence length="1052" mass="108157">MSAWSSSTGKAQLSYADRLRQASKSSSTTKQDPPSSSGFATRAVAKDAIKPPSSSVSSSAAVIPSGRLSSPSPVSLAAAASGSASNASVSSLPTKTTSASAESIAIPNAGGGGPTLNVWEARRKQLADREAEKERERRSTLAHQKQAPPVPSTSAASNAAAAGNKSKQPATEPKKANERQLKGSSTSSQSDRKSSKPATQPTSRASNAVPISSTSATPSTPPASAQTAEKTNASTTVPKVKVASSPKTATADHHSAEEADSADRPAEQSASTQPSQSPSSSNKAQKSKADDKIKPSDAVDDFPRQAKAANASTQTQTAAAQVLPSSALSVQLSSAPQPSHDDIPGSPVTVASAIEEVLKNGGAQGGQTEDDDAWLARIHLLNGGQNMPNFGGFGPNGASALSEEAEAQAAKKAERAVAAAWGVGKSVWNKSQQNRADAGKDTTAAPSSGDAVKGAASRSTANIASANDDNGNSAPSPASVAPNGVGSGSDEMQYSADTASQKQAITDEKAENCDADASPTKKVTGSKSRVPAEQQKQGKGSAKTAAASVPPFEDVNNWPSPLDAGKKPTEKARSPAATGDHNKVESTKTQSKTPKSLYETLGELQVRLAPGASPQQAGGAAGARKGKQQWVSILPEITHTASTSGAKPNRPTSEPKGAKGGNKQPQKQQPRKDGNKGSGQTQQGTQNEKKDGVNKAKSTRGEDKAQARGATAEVTTSTKSAESRGQPVSQGDKVDSGPKSTTTGRAASSGTEQASAQPTAGSGQTQMTSAAASSPIARGESPSKQLQQHTRTHFRAQPNGISSSLQPQPQPNGFRLPKSAPSSSGAVTPITNRSSPRGSVASSPKVHALPRGTPQAVHEFSAPSGAATPPPPPPLFYGPSGVATPMLSSNAPPPASWLPYNAYARPPAFLFDTTTQTGAPLPSGVLGQLLGQIEFYFSQHNLQGDFFLRQKMDGQGWVEIKVVAGFKRVLAITADLGMVKDALLCSAVLDVDEERLRVRRRFGWELFTLPTSMAERLERPGEKGEDKEADVEEEEEALGVVSASGFGGTLEA</sequence>
<accession>A0A0D1CDE0</accession>
<feature type="compositionally biased region" description="Polar residues" evidence="3">
    <location>
        <begin position="1"/>
        <end position="11"/>
    </location>
</feature>
<dbReference type="Proteomes" id="UP000000561">
    <property type="component" value="Chromosome 2"/>
</dbReference>
<feature type="compositionally biased region" description="Low complexity" evidence="3">
    <location>
        <begin position="267"/>
        <end position="284"/>
    </location>
</feature>
<feature type="compositionally biased region" description="Polar residues" evidence="3">
    <location>
        <begin position="457"/>
        <end position="476"/>
    </location>
</feature>
<dbReference type="InterPro" id="IPR006630">
    <property type="entry name" value="La_HTH"/>
</dbReference>
<keyword evidence="6" id="KW-1185">Reference proteome</keyword>
<evidence type="ECO:0000313" key="6">
    <source>
        <dbReference type="Proteomes" id="UP000000561"/>
    </source>
</evidence>
<feature type="compositionally biased region" description="Acidic residues" evidence="3">
    <location>
        <begin position="1027"/>
        <end position="1037"/>
    </location>
</feature>
<evidence type="ECO:0000259" key="4">
    <source>
        <dbReference type="PROSITE" id="PS50961"/>
    </source>
</evidence>
<feature type="compositionally biased region" description="Basic and acidic residues" evidence="3">
    <location>
        <begin position="172"/>
        <end position="181"/>
    </location>
</feature>
<dbReference type="eggNOG" id="KOG2590">
    <property type="taxonomic scope" value="Eukaryota"/>
</dbReference>
<dbReference type="SUPFAM" id="SSF46785">
    <property type="entry name" value="Winged helix' DNA-binding domain"/>
    <property type="match status" value="1"/>
</dbReference>
<evidence type="ECO:0000256" key="3">
    <source>
        <dbReference type="SAM" id="MobiDB-lite"/>
    </source>
</evidence>
<dbReference type="AlphaFoldDB" id="A0A0D1CDE0"/>
<feature type="compositionally biased region" description="Low complexity" evidence="3">
    <location>
        <begin position="609"/>
        <end position="618"/>
    </location>
</feature>
<feature type="compositionally biased region" description="Polar residues" evidence="3">
    <location>
        <begin position="22"/>
        <end position="39"/>
    </location>
</feature>
<dbReference type="KEGG" id="uma:UMAG_01013"/>
<feature type="compositionally biased region" description="Low complexity" evidence="3">
    <location>
        <begin position="50"/>
        <end position="93"/>
    </location>
</feature>
<gene>
    <name evidence="5" type="ORF">UMAG_01013</name>
</gene>
<proteinExistence type="predicted"/>
<feature type="compositionally biased region" description="Polar residues" evidence="3">
    <location>
        <begin position="323"/>
        <end position="337"/>
    </location>
</feature>
<evidence type="ECO:0000256" key="2">
    <source>
        <dbReference type="PROSITE-ProRule" id="PRU00332"/>
    </source>
</evidence>
<feature type="compositionally biased region" description="Polar residues" evidence="3">
    <location>
        <begin position="752"/>
        <end position="772"/>
    </location>
</feature>
<dbReference type="VEuPathDB" id="FungiDB:UMAG_01013"/>
<feature type="compositionally biased region" description="Polar residues" evidence="3">
    <location>
        <begin position="197"/>
        <end position="206"/>
    </location>
</feature>
<dbReference type="GO" id="GO:0003723">
    <property type="term" value="F:RNA binding"/>
    <property type="evidence" value="ECO:0000318"/>
    <property type="project" value="GO_Central"/>
</dbReference>
<dbReference type="OrthoDB" id="340227at2759"/>
<evidence type="ECO:0000256" key="1">
    <source>
        <dbReference type="ARBA" id="ARBA00022884"/>
    </source>
</evidence>
<dbReference type="Gene3D" id="1.10.10.10">
    <property type="entry name" value="Winged helix-like DNA-binding domain superfamily/Winged helix DNA-binding domain"/>
    <property type="match status" value="1"/>
</dbReference>
<dbReference type="STRING" id="237631.A0A0D1CDE0"/>
<feature type="region of interest" description="Disordered" evidence="3">
    <location>
        <begin position="1"/>
        <end position="350"/>
    </location>
</feature>
<dbReference type="PANTHER" id="PTHR22792:SF62">
    <property type="entry name" value="LA-RELATED PROTEIN 7"/>
    <property type="match status" value="1"/>
</dbReference>
<feature type="compositionally biased region" description="Basic and acidic residues" evidence="3">
    <location>
        <begin position="287"/>
        <end position="304"/>
    </location>
</feature>
<dbReference type="CDD" id="cd07323">
    <property type="entry name" value="LAM"/>
    <property type="match status" value="1"/>
</dbReference>
<feature type="compositionally biased region" description="Basic and acidic residues" evidence="3">
    <location>
        <begin position="120"/>
        <end position="139"/>
    </location>
</feature>
<feature type="compositionally biased region" description="Basic and acidic residues" evidence="3">
    <location>
        <begin position="250"/>
        <end position="266"/>
    </location>
</feature>
<reference evidence="5 6" key="1">
    <citation type="journal article" date="2006" name="Nature">
        <title>Insights from the genome of the biotrophic fungal plant pathogen Ustilago maydis.</title>
        <authorList>
            <person name="Kamper J."/>
            <person name="Kahmann R."/>
            <person name="Bolker M."/>
            <person name="Ma L.J."/>
            <person name="Brefort T."/>
            <person name="Saville B.J."/>
            <person name="Banuett F."/>
            <person name="Kronstad J.W."/>
            <person name="Gold S.E."/>
            <person name="Muller O."/>
            <person name="Perlin M.H."/>
            <person name="Wosten H.A."/>
            <person name="de Vries R."/>
            <person name="Ruiz-Herrera J."/>
            <person name="Reynaga-Pena C.G."/>
            <person name="Snetselaar K."/>
            <person name="McCann M."/>
            <person name="Perez-Martin J."/>
            <person name="Feldbrugge M."/>
            <person name="Basse C.W."/>
            <person name="Steinberg G."/>
            <person name="Ibeas J.I."/>
            <person name="Holloman W."/>
            <person name="Guzman P."/>
            <person name="Farman M."/>
            <person name="Stajich J.E."/>
            <person name="Sentandreu R."/>
            <person name="Gonzalez-Prieto J.M."/>
            <person name="Kennell J.C."/>
            <person name="Molina L."/>
            <person name="Schirawski J."/>
            <person name="Mendoza-Mendoza A."/>
            <person name="Greilinger D."/>
            <person name="Munch K."/>
            <person name="Rossel N."/>
            <person name="Scherer M."/>
            <person name="Vranes M."/>
            <person name="Ladendorf O."/>
            <person name="Vincon V."/>
            <person name="Fuchs U."/>
            <person name="Sandrock B."/>
            <person name="Meng S."/>
            <person name="Ho E.C."/>
            <person name="Cahill M.J."/>
            <person name="Boyce K.J."/>
            <person name="Klose J."/>
            <person name="Klosterman S.J."/>
            <person name="Deelstra H.J."/>
            <person name="Ortiz-Castellanos L."/>
            <person name="Li W."/>
            <person name="Sanchez-Alonso P."/>
            <person name="Schreier P.H."/>
            <person name="Hauser-Hahn I."/>
            <person name="Vaupel M."/>
            <person name="Koopmann E."/>
            <person name="Friedrich G."/>
            <person name="Voss H."/>
            <person name="Schluter T."/>
            <person name="Margolis J."/>
            <person name="Platt D."/>
            <person name="Swimmer C."/>
            <person name="Gnirke A."/>
            <person name="Chen F."/>
            <person name="Vysotskaia V."/>
            <person name="Mannhaupt G."/>
            <person name="Guldener U."/>
            <person name="Munsterkotter M."/>
            <person name="Haase D."/>
            <person name="Oesterheld M."/>
            <person name="Mewes H.W."/>
            <person name="Mauceli E.W."/>
            <person name="DeCaprio D."/>
            <person name="Wade C.M."/>
            <person name="Butler J."/>
            <person name="Young S."/>
            <person name="Jaffe D.B."/>
            <person name="Calvo S."/>
            <person name="Nusbaum C."/>
            <person name="Galagan J."/>
            <person name="Birren B.W."/>
        </authorList>
    </citation>
    <scope>NUCLEOTIDE SEQUENCE [LARGE SCALE GENOMIC DNA]</scope>
    <source>
        <strain evidence="6">DSM 14603 / FGSC 9021 / UM521</strain>
    </source>
</reference>
<feature type="compositionally biased region" description="Low complexity" evidence="3">
    <location>
        <begin position="740"/>
        <end position="751"/>
    </location>
</feature>
<dbReference type="InterPro" id="IPR045180">
    <property type="entry name" value="La_dom_prot"/>
</dbReference>
<feature type="compositionally biased region" description="Polar residues" evidence="3">
    <location>
        <begin position="490"/>
        <end position="504"/>
    </location>
</feature>
<organism evidence="5 6">
    <name type="scientific">Mycosarcoma maydis</name>
    <name type="common">Corn smut fungus</name>
    <name type="synonym">Ustilago maydis</name>
    <dbReference type="NCBI Taxonomy" id="5270"/>
    <lineage>
        <taxon>Eukaryota</taxon>
        <taxon>Fungi</taxon>
        <taxon>Dikarya</taxon>
        <taxon>Basidiomycota</taxon>
        <taxon>Ustilaginomycotina</taxon>
        <taxon>Ustilaginomycetes</taxon>
        <taxon>Ustilaginales</taxon>
        <taxon>Ustilaginaceae</taxon>
        <taxon>Mycosarcoma</taxon>
    </lineage>
</organism>
<dbReference type="InterPro" id="IPR036390">
    <property type="entry name" value="WH_DNA-bd_sf"/>
</dbReference>
<feature type="compositionally biased region" description="Basic and acidic residues" evidence="3">
    <location>
        <begin position="687"/>
        <end position="706"/>
    </location>
</feature>
<dbReference type="InterPro" id="IPR036388">
    <property type="entry name" value="WH-like_DNA-bd_sf"/>
</dbReference>
<dbReference type="PROSITE" id="PS50961">
    <property type="entry name" value="HTH_LA"/>
    <property type="match status" value="1"/>
</dbReference>
<feature type="compositionally biased region" description="Low complexity" evidence="3">
    <location>
        <begin position="210"/>
        <end position="228"/>
    </location>
</feature>
<feature type="compositionally biased region" description="Basic and acidic residues" evidence="3">
    <location>
        <begin position="1016"/>
        <end position="1026"/>
    </location>
</feature>
<evidence type="ECO:0000313" key="5">
    <source>
        <dbReference type="EMBL" id="KIS71102.1"/>
    </source>
</evidence>
<feature type="region of interest" description="Disordered" evidence="3">
    <location>
        <begin position="424"/>
        <end position="873"/>
    </location>
</feature>
<feature type="region of interest" description="Disordered" evidence="3">
    <location>
        <begin position="1016"/>
        <end position="1052"/>
    </location>
</feature>
<feature type="compositionally biased region" description="Polar residues" evidence="3">
    <location>
        <begin position="820"/>
        <end position="842"/>
    </location>
</feature>
<protein>
    <recommendedName>
        <fullName evidence="4">HTH La-type RNA-binding domain-containing protein</fullName>
    </recommendedName>
</protein>
<dbReference type="RefSeq" id="XP_011386993.1">
    <property type="nucleotide sequence ID" value="XM_011388691.1"/>
</dbReference>
<dbReference type="PANTHER" id="PTHR22792">
    <property type="entry name" value="LUPUS LA PROTEIN-RELATED"/>
    <property type="match status" value="1"/>
</dbReference>